<keyword evidence="2" id="KW-1185">Reference proteome</keyword>
<protein>
    <recommendedName>
        <fullName evidence="3">DUF4382 domain-containing protein</fullName>
    </recommendedName>
</protein>
<evidence type="ECO:0008006" key="3">
    <source>
        <dbReference type="Google" id="ProtNLM"/>
    </source>
</evidence>
<name>A0ABY5JRQ2_9BACI</name>
<proteinExistence type="predicted"/>
<evidence type="ECO:0000313" key="2">
    <source>
        <dbReference type="Proteomes" id="UP001059773"/>
    </source>
</evidence>
<evidence type="ECO:0000313" key="1">
    <source>
        <dbReference type="EMBL" id="UUI03005.1"/>
    </source>
</evidence>
<organism evidence="1 2">
    <name type="scientific">Oceanobacillus jeddahense</name>
    <dbReference type="NCBI Taxonomy" id="1462527"/>
    <lineage>
        <taxon>Bacteria</taxon>
        <taxon>Bacillati</taxon>
        <taxon>Bacillota</taxon>
        <taxon>Bacilli</taxon>
        <taxon>Bacillales</taxon>
        <taxon>Bacillaceae</taxon>
        <taxon>Oceanobacillus</taxon>
    </lineage>
</organism>
<dbReference type="EMBL" id="CP101914">
    <property type="protein sequence ID" value="UUI03005.1"/>
    <property type="molecule type" value="Genomic_DNA"/>
</dbReference>
<sequence>METLLDQGPIVVDLNGSHTVYADGIDELILTPEDTHISNELTAGISEVGKDIEPGSYSIALEEGDAAGYLEIFEEGESPKVFEVLVNPLEPDIDVTLREGQKIRISGLYHVLFEPQS</sequence>
<accession>A0ABY5JRQ2</accession>
<dbReference type="Proteomes" id="UP001059773">
    <property type="component" value="Chromosome"/>
</dbReference>
<gene>
    <name evidence="1" type="ORF">NP439_23740</name>
</gene>
<dbReference type="RefSeq" id="WP_256708189.1">
    <property type="nucleotide sequence ID" value="NZ_CP101914.1"/>
</dbReference>
<reference evidence="1" key="1">
    <citation type="submission" date="2022-07" db="EMBL/GenBank/DDBJ databases">
        <title>FELIX.</title>
        <authorList>
            <person name="Wan K.H."/>
            <person name="Park S."/>
            <person name="Lawrence Q."/>
            <person name="Eichenberger J.P."/>
            <person name="Booth B.W."/>
            <person name="Piaggio A.J."/>
            <person name="Chandler J.C."/>
            <person name="Franklin A.B."/>
            <person name="Celniker S.E."/>
        </authorList>
    </citation>
    <scope>NUCLEOTIDE SEQUENCE</scope>
    <source>
        <strain evidence="1">QA-1986 374</strain>
    </source>
</reference>